<organism evidence="1">
    <name type="scientific">Arundo donax</name>
    <name type="common">Giant reed</name>
    <name type="synonym">Donax arundinaceus</name>
    <dbReference type="NCBI Taxonomy" id="35708"/>
    <lineage>
        <taxon>Eukaryota</taxon>
        <taxon>Viridiplantae</taxon>
        <taxon>Streptophyta</taxon>
        <taxon>Embryophyta</taxon>
        <taxon>Tracheophyta</taxon>
        <taxon>Spermatophyta</taxon>
        <taxon>Magnoliopsida</taxon>
        <taxon>Liliopsida</taxon>
        <taxon>Poales</taxon>
        <taxon>Poaceae</taxon>
        <taxon>PACMAD clade</taxon>
        <taxon>Arundinoideae</taxon>
        <taxon>Arundineae</taxon>
        <taxon>Arundo</taxon>
    </lineage>
</organism>
<dbReference type="EMBL" id="GBRH01256204">
    <property type="protein sequence ID" value="JAD41691.1"/>
    <property type="molecule type" value="Transcribed_RNA"/>
</dbReference>
<name>A0A0A8ZSC7_ARUDO</name>
<reference evidence="1" key="1">
    <citation type="submission" date="2014-09" db="EMBL/GenBank/DDBJ databases">
        <authorList>
            <person name="Magalhaes I.L.F."/>
            <person name="Oliveira U."/>
            <person name="Santos F.R."/>
            <person name="Vidigal T.H.D.A."/>
            <person name="Brescovit A.D."/>
            <person name="Santos A.J."/>
        </authorList>
    </citation>
    <scope>NUCLEOTIDE SEQUENCE</scope>
    <source>
        <tissue evidence="1">Shoot tissue taken approximately 20 cm above the soil surface</tissue>
    </source>
</reference>
<dbReference type="AlphaFoldDB" id="A0A0A8ZSC7"/>
<proteinExistence type="predicted"/>
<protein>
    <submittedName>
        <fullName evidence="1">Uncharacterized protein</fullName>
    </submittedName>
</protein>
<evidence type="ECO:0000313" key="1">
    <source>
        <dbReference type="EMBL" id="JAD41691.1"/>
    </source>
</evidence>
<accession>A0A0A8ZSC7</accession>
<reference evidence="1" key="2">
    <citation type="journal article" date="2015" name="Data Brief">
        <title>Shoot transcriptome of the giant reed, Arundo donax.</title>
        <authorList>
            <person name="Barrero R.A."/>
            <person name="Guerrero F.D."/>
            <person name="Moolhuijzen P."/>
            <person name="Goolsby J.A."/>
            <person name="Tidwell J."/>
            <person name="Bellgard S.E."/>
            <person name="Bellgard M.I."/>
        </authorList>
    </citation>
    <scope>NUCLEOTIDE SEQUENCE</scope>
    <source>
        <tissue evidence="1">Shoot tissue taken approximately 20 cm above the soil surface</tissue>
    </source>
</reference>
<sequence>MLDQFSPKRGNLFGSLLSARECLCD</sequence>